<dbReference type="RefSeq" id="WP_075213383.1">
    <property type="nucleotide sequence ID" value="NZ_LKPO01000029.1"/>
</dbReference>
<dbReference type="SUPFAM" id="SSF46785">
    <property type="entry name" value="Winged helix' DNA-binding domain"/>
    <property type="match status" value="1"/>
</dbReference>
<dbReference type="InterPro" id="IPR036390">
    <property type="entry name" value="WH_DNA-bd_sf"/>
</dbReference>
<dbReference type="AlphaFoldDB" id="A0A7Z0WT66"/>
<dbReference type="InterPro" id="IPR036388">
    <property type="entry name" value="WH-like_DNA-bd_sf"/>
</dbReference>
<accession>A0A7Z0WT66</accession>
<gene>
    <name evidence="1" type="ORF">B4121_4597</name>
</gene>
<evidence type="ECO:0008006" key="3">
    <source>
        <dbReference type="Google" id="ProtNLM"/>
    </source>
</evidence>
<sequence>MTNEERGVLDLREHKFAQVASSVLADVKILDKSAQKLVYTMLSMHADNHSKQSFPSIKTLATECFCSENTVREALRKLKEVGLIDIRERRSKESGQLSNLYVLLPIPKAFENEVGGS</sequence>
<proteinExistence type="predicted"/>
<name>A0A7Z0WT66_9BACI</name>
<dbReference type="Gene3D" id="1.10.10.10">
    <property type="entry name" value="Winged helix-like DNA-binding domain superfamily/Winged helix DNA-binding domain"/>
    <property type="match status" value="1"/>
</dbReference>
<evidence type="ECO:0000313" key="1">
    <source>
        <dbReference type="EMBL" id="OLF86406.1"/>
    </source>
</evidence>
<evidence type="ECO:0000313" key="2">
    <source>
        <dbReference type="Proteomes" id="UP000185604"/>
    </source>
</evidence>
<organism evidence="1 2">
    <name type="scientific">Bacillus paralicheniformis</name>
    <dbReference type="NCBI Taxonomy" id="1648923"/>
    <lineage>
        <taxon>Bacteria</taxon>
        <taxon>Bacillati</taxon>
        <taxon>Bacillota</taxon>
        <taxon>Bacilli</taxon>
        <taxon>Bacillales</taxon>
        <taxon>Bacillaceae</taxon>
        <taxon>Bacillus</taxon>
    </lineage>
</organism>
<dbReference type="Proteomes" id="UP000185604">
    <property type="component" value="Unassembled WGS sequence"/>
</dbReference>
<reference evidence="1 2" key="1">
    <citation type="journal article" date="2016" name="Front. Microbiol.">
        <title>High-Level Heat Resistance of Spores of Bacillus amyloliquefaciens and Bacillus licheniformis Results from the Presence of a spoVA Operon in a Tn1546 Transposon.</title>
        <authorList>
            <person name="Berendsen E.M."/>
            <person name="Koning R.A."/>
            <person name="Boekhorst J."/>
            <person name="de Jong A."/>
            <person name="Kuipers O.P."/>
            <person name="Wells-Bennik M.H."/>
        </authorList>
    </citation>
    <scope>NUCLEOTIDE SEQUENCE [LARGE SCALE GENOMIC DNA]</scope>
    <source>
        <strain evidence="1 2">B4121</strain>
    </source>
</reference>
<dbReference type="EMBL" id="LKPO01000029">
    <property type="protein sequence ID" value="OLF86406.1"/>
    <property type="molecule type" value="Genomic_DNA"/>
</dbReference>
<protein>
    <recommendedName>
        <fullName evidence="3">Helix-turn-helix domain-containing protein</fullName>
    </recommendedName>
</protein>
<comment type="caution">
    <text evidence="1">The sequence shown here is derived from an EMBL/GenBank/DDBJ whole genome shotgun (WGS) entry which is preliminary data.</text>
</comment>
<dbReference type="Pfam" id="PF13730">
    <property type="entry name" value="HTH_36"/>
    <property type="match status" value="1"/>
</dbReference>